<comment type="caution">
    <text evidence="1">The sequence shown here is derived from an EMBL/GenBank/DDBJ whole genome shotgun (WGS) entry which is preliminary data.</text>
</comment>
<dbReference type="Proteomes" id="UP000663870">
    <property type="component" value="Unassembled WGS sequence"/>
</dbReference>
<evidence type="ECO:0000313" key="1">
    <source>
        <dbReference type="EMBL" id="CAF1376324.1"/>
    </source>
</evidence>
<dbReference type="EMBL" id="CAJNOL010006102">
    <property type="protein sequence ID" value="CAF1614027.1"/>
    <property type="molecule type" value="Genomic_DNA"/>
</dbReference>
<proteinExistence type="predicted"/>
<organism evidence="1 3">
    <name type="scientific">Rotaria sordida</name>
    <dbReference type="NCBI Taxonomy" id="392033"/>
    <lineage>
        <taxon>Eukaryota</taxon>
        <taxon>Metazoa</taxon>
        <taxon>Spiralia</taxon>
        <taxon>Gnathifera</taxon>
        <taxon>Rotifera</taxon>
        <taxon>Eurotatoria</taxon>
        <taxon>Bdelloidea</taxon>
        <taxon>Philodinida</taxon>
        <taxon>Philodinidae</taxon>
        <taxon>Rotaria</taxon>
    </lineage>
</organism>
<reference evidence="1" key="1">
    <citation type="submission" date="2021-02" db="EMBL/GenBank/DDBJ databases">
        <authorList>
            <person name="Nowell W R."/>
        </authorList>
    </citation>
    <scope>NUCLEOTIDE SEQUENCE</scope>
</reference>
<evidence type="ECO:0000313" key="2">
    <source>
        <dbReference type="EMBL" id="CAF1614027.1"/>
    </source>
</evidence>
<protein>
    <submittedName>
        <fullName evidence="1">Uncharacterized protein</fullName>
    </submittedName>
</protein>
<gene>
    <name evidence="2" type="ORF">JXQ802_LOCUS49748</name>
    <name evidence="1" type="ORF">PYM288_LOCUS33623</name>
</gene>
<evidence type="ECO:0000313" key="3">
    <source>
        <dbReference type="Proteomes" id="UP000663854"/>
    </source>
</evidence>
<accession>A0A815JD36</accession>
<name>A0A815JD36_9BILA</name>
<dbReference type="Proteomes" id="UP000663854">
    <property type="component" value="Unassembled WGS sequence"/>
</dbReference>
<dbReference type="AlphaFoldDB" id="A0A815JD36"/>
<dbReference type="EMBL" id="CAJNOH010004657">
    <property type="protein sequence ID" value="CAF1376324.1"/>
    <property type="molecule type" value="Genomic_DNA"/>
</dbReference>
<keyword evidence="4" id="KW-1185">Reference proteome</keyword>
<sequence length="175" mass="21306">MQYIESLPNDRFVLIINDCLRKKFISNVHHLRQRWIKQYPKIKSFIVKFDELISQIRSYQEQSSQIKINEPLSIKFFCKNNELNDNFIYSQLLNDYLLQIKSISNRQNELNIICEFENDCPSNRTLWWYTRETFIYHLLNEAFRIQNIDVLLIFQFFIHDVQQLIIKNKCTKSLC</sequence>
<evidence type="ECO:0000313" key="4">
    <source>
        <dbReference type="Proteomes" id="UP000663870"/>
    </source>
</evidence>